<keyword evidence="4" id="KW-0511">Multifunctional enzyme</keyword>
<evidence type="ECO:0000256" key="1">
    <source>
        <dbReference type="ARBA" id="ARBA00022670"/>
    </source>
</evidence>
<proteinExistence type="predicted"/>
<keyword evidence="9" id="KW-0695">RNA-directed DNA polymerase</keyword>
<dbReference type="Gene3D" id="4.10.60.10">
    <property type="entry name" value="Zinc finger, CCHC-type"/>
    <property type="match status" value="1"/>
</dbReference>
<dbReference type="SUPFAM" id="SSF56672">
    <property type="entry name" value="DNA/RNA polymerases"/>
    <property type="match status" value="1"/>
</dbReference>
<dbReference type="InterPro" id="IPR041577">
    <property type="entry name" value="RT_RNaseH_2"/>
</dbReference>
<reference evidence="9" key="2">
    <citation type="submission" date="2022-01" db="EMBL/GenBank/DDBJ databases">
        <authorList>
            <person name="Yamashiro T."/>
            <person name="Shiraishi A."/>
            <person name="Satake H."/>
            <person name="Nakayama K."/>
        </authorList>
    </citation>
    <scope>NUCLEOTIDE SEQUENCE</scope>
</reference>
<dbReference type="InterPro" id="IPR050951">
    <property type="entry name" value="Retrovirus_Pol_polyprotein"/>
</dbReference>
<evidence type="ECO:0000259" key="8">
    <source>
        <dbReference type="PROSITE" id="PS50878"/>
    </source>
</evidence>
<gene>
    <name evidence="9" type="ORF">Tco_0956148</name>
</gene>
<dbReference type="SUPFAM" id="SSF57756">
    <property type="entry name" value="Retrovirus zinc finger-like domains"/>
    <property type="match status" value="1"/>
</dbReference>
<keyword evidence="10" id="KW-1185">Reference proteome</keyword>
<keyword evidence="9" id="KW-0808">Transferase</keyword>
<evidence type="ECO:0000256" key="5">
    <source>
        <dbReference type="PROSITE-ProRule" id="PRU00047"/>
    </source>
</evidence>
<dbReference type="InterPro" id="IPR000477">
    <property type="entry name" value="RT_dom"/>
</dbReference>
<dbReference type="InterPro" id="IPR036875">
    <property type="entry name" value="Znf_CCHC_sf"/>
</dbReference>
<dbReference type="PROSITE" id="PS50878">
    <property type="entry name" value="RT_POL"/>
    <property type="match status" value="1"/>
</dbReference>
<protein>
    <submittedName>
        <fullName evidence="9">Reverse transcriptase domain-containing protein</fullName>
    </submittedName>
</protein>
<keyword evidence="5" id="KW-0863">Zinc-finger</keyword>
<feature type="domain" description="CCHC-type" evidence="7">
    <location>
        <begin position="467"/>
        <end position="484"/>
    </location>
</feature>
<evidence type="ECO:0000256" key="2">
    <source>
        <dbReference type="ARBA" id="ARBA00022750"/>
    </source>
</evidence>
<dbReference type="PANTHER" id="PTHR37984:SF5">
    <property type="entry name" value="PROTEIN NYNRIN-LIKE"/>
    <property type="match status" value="1"/>
</dbReference>
<evidence type="ECO:0000256" key="3">
    <source>
        <dbReference type="ARBA" id="ARBA00023125"/>
    </source>
</evidence>
<dbReference type="InterPro" id="IPR043502">
    <property type="entry name" value="DNA/RNA_pol_sf"/>
</dbReference>
<organism evidence="9 10">
    <name type="scientific">Tanacetum coccineum</name>
    <dbReference type="NCBI Taxonomy" id="301880"/>
    <lineage>
        <taxon>Eukaryota</taxon>
        <taxon>Viridiplantae</taxon>
        <taxon>Streptophyta</taxon>
        <taxon>Embryophyta</taxon>
        <taxon>Tracheophyta</taxon>
        <taxon>Spermatophyta</taxon>
        <taxon>Magnoliopsida</taxon>
        <taxon>eudicotyledons</taxon>
        <taxon>Gunneridae</taxon>
        <taxon>Pentapetalae</taxon>
        <taxon>asterids</taxon>
        <taxon>campanulids</taxon>
        <taxon>Asterales</taxon>
        <taxon>Asteraceae</taxon>
        <taxon>Asteroideae</taxon>
        <taxon>Anthemideae</taxon>
        <taxon>Anthemidinae</taxon>
        <taxon>Tanacetum</taxon>
    </lineage>
</organism>
<dbReference type="Proteomes" id="UP001151760">
    <property type="component" value="Unassembled WGS sequence"/>
</dbReference>
<dbReference type="Pfam" id="PF17919">
    <property type="entry name" value="RT_RNaseH_2"/>
    <property type="match status" value="1"/>
</dbReference>
<dbReference type="InterPro" id="IPR001878">
    <property type="entry name" value="Znf_CCHC"/>
</dbReference>
<dbReference type="GO" id="GO:0003964">
    <property type="term" value="F:RNA-directed DNA polymerase activity"/>
    <property type="evidence" value="ECO:0007669"/>
    <property type="project" value="UniProtKB-KW"/>
</dbReference>
<comment type="caution">
    <text evidence="9">The sequence shown here is derived from an EMBL/GenBank/DDBJ whole genome shotgun (WGS) entry which is preliminary data.</text>
</comment>
<keyword evidence="2" id="KW-0064">Aspartyl protease</keyword>
<feature type="region of interest" description="Disordered" evidence="6">
    <location>
        <begin position="483"/>
        <end position="507"/>
    </location>
</feature>
<keyword evidence="5" id="KW-0862">Zinc</keyword>
<accession>A0ABQ5E963</accession>
<evidence type="ECO:0000256" key="6">
    <source>
        <dbReference type="SAM" id="MobiDB-lite"/>
    </source>
</evidence>
<dbReference type="CDD" id="cd01647">
    <property type="entry name" value="RT_LTR"/>
    <property type="match status" value="1"/>
</dbReference>
<dbReference type="Pfam" id="PF00078">
    <property type="entry name" value="RVT_1"/>
    <property type="match status" value="1"/>
</dbReference>
<dbReference type="InterPro" id="IPR043128">
    <property type="entry name" value="Rev_trsase/Diguanyl_cyclase"/>
</dbReference>
<evidence type="ECO:0000313" key="9">
    <source>
        <dbReference type="EMBL" id="GJT47433.1"/>
    </source>
</evidence>
<name>A0ABQ5E963_9ASTR</name>
<evidence type="ECO:0000313" key="10">
    <source>
        <dbReference type="Proteomes" id="UP001151760"/>
    </source>
</evidence>
<keyword evidence="9" id="KW-0548">Nucleotidyltransferase</keyword>
<evidence type="ECO:0000259" key="7">
    <source>
        <dbReference type="PROSITE" id="PS50158"/>
    </source>
</evidence>
<keyword evidence="3" id="KW-0238">DNA-binding</keyword>
<dbReference type="PANTHER" id="PTHR37984">
    <property type="entry name" value="PROTEIN CBG26694"/>
    <property type="match status" value="1"/>
</dbReference>
<feature type="domain" description="Reverse transcriptase" evidence="8">
    <location>
        <begin position="1"/>
        <end position="127"/>
    </location>
</feature>
<sequence>MTPHHKHYHRSNLLKVHTDNNIAYPLMKALPKGKLTQHARSMGLLMPFGLTNAPAIFMDLMNRVCKPFLDKFVIVFIDDILIYSKTKEDHEVHLGLVLELLRKEKLYAKFSKCEFWLQEVHFLGHVVNQNGIHVDPSKIEAVKNWKTPTTPSEIRSFLGLAGYYRRFISNFSKIVKPLTTLTQKNQKYVWGEEQENAFQTLKNNLCDAPILTLPDGVEDLVVYCDASNQGLGCVLMQRGKVIAYASRQLKIHEKNYTTHDLELGAVVFALKTWRHYLRDIETYGDKCLTCSKVKAEHQRPSGLLQQPEIPEWIWDKIAMDFITKLHRSKSGYSTAAPADLDQLCQEGNSQVKDNKIDLLVQQYEQFVISEDEFIDSAFARFNTIITSLKALDEGYSSKNYVRKFLRALHPKWRAKVTAIKESKDLTSLSLDELIGNLKAKKKSCDEECSTFGSEDEEYAMANGKSNRKCFRCGHPNHLIGECPKPPKDKNQRAFVGGSWSDSDKEDDEKVKDETCLVAHASSEVCSKSSYFSDENSSIDDIALDNKYDKLCKMSLKIFTKNKRLKATRNSLENEVRIKR</sequence>
<reference evidence="9" key="1">
    <citation type="journal article" date="2022" name="Int. J. Mol. Sci.">
        <title>Draft Genome of Tanacetum Coccineum: Genomic Comparison of Closely Related Tanacetum-Family Plants.</title>
        <authorList>
            <person name="Yamashiro T."/>
            <person name="Shiraishi A."/>
            <person name="Nakayama K."/>
            <person name="Satake H."/>
        </authorList>
    </citation>
    <scope>NUCLEOTIDE SEQUENCE</scope>
</reference>
<keyword evidence="2" id="KW-0378">Hydrolase</keyword>
<dbReference type="EMBL" id="BQNB010016066">
    <property type="protein sequence ID" value="GJT47433.1"/>
    <property type="molecule type" value="Genomic_DNA"/>
</dbReference>
<keyword evidence="1" id="KW-0645">Protease</keyword>
<keyword evidence="5" id="KW-0479">Metal-binding</keyword>
<dbReference type="Pfam" id="PF14223">
    <property type="entry name" value="Retrotran_gag_2"/>
    <property type="match status" value="1"/>
</dbReference>
<dbReference type="PROSITE" id="PS50158">
    <property type="entry name" value="ZF_CCHC"/>
    <property type="match status" value="1"/>
</dbReference>
<evidence type="ECO:0000256" key="4">
    <source>
        <dbReference type="ARBA" id="ARBA00023268"/>
    </source>
</evidence>
<dbReference type="Gene3D" id="3.30.70.270">
    <property type="match status" value="2"/>
</dbReference>